<organism evidence="2 3">
    <name type="scientific">Desmophyllum pertusum</name>
    <dbReference type="NCBI Taxonomy" id="174260"/>
    <lineage>
        <taxon>Eukaryota</taxon>
        <taxon>Metazoa</taxon>
        <taxon>Cnidaria</taxon>
        <taxon>Anthozoa</taxon>
        <taxon>Hexacorallia</taxon>
        <taxon>Scleractinia</taxon>
        <taxon>Caryophylliina</taxon>
        <taxon>Caryophylliidae</taxon>
        <taxon>Desmophyllum</taxon>
    </lineage>
</organism>
<feature type="compositionally biased region" description="Polar residues" evidence="1">
    <location>
        <begin position="157"/>
        <end position="175"/>
    </location>
</feature>
<evidence type="ECO:0000313" key="3">
    <source>
        <dbReference type="Proteomes" id="UP001163046"/>
    </source>
</evidence>
<dbReference type="AlphaFoldDB" id="A0A9W9Z7W2"/>
<dbReference type="Proteomes" id="UP001163046">
    <property type="component" value="Unassembled WGS sequence"/>
</dbReference>
<evidence type="ECO:0000313" key="2">
    <source>
        <dbReference type="EMBL" id="KAJ7376757.1"/>
    </source>
</evidence>
<feature type="region of interest" description="Disordered" evidence="1">
    <location>
        <begin position="140"/>
        <end position="180"/>
    </location>
</feature>
<reference evidence="2" key="1">
    <citation type="submission" date="2023-01" db="EMBL/GenBank/DDBJ databases">
        <title>Genome assembly of the deep-sea coral Lophelia pertusa.</title>
        <authorList>
            <person name="Herrera S."/>
            <person name="Cordes E."/>
        </authorList>
    </citation>
    <scope>NUCLEOTIDE SEQUENCE</scope>
    <source>
        <strain evidence="2">USNM1676648</strain>
        <tissue evidence="2">Polyp</tissue>
    </source>
</reference>
<accession>A0A9W9Z7W2</accession>
<sequence length="349" mass="38473">MFAAGVFICHKFVKICSVKKQYLAYVVVGLVFHSYMMEVHAIGNGPYSNWRPPRVKIVRNETSKRADDVYAYNFSSKYQSKYQKASTKADTTQGTTIGNSHPSTTAAKIYPLVATAKFNRRMIVLLSAVNDTSINQSENIKPHTYAGPTQGIKLKNKSSSSPMTDAKNAKSQPPSGSIAIRSNDASINQTENIKPHTYAGPTQGIDLKNITSSPPMTDAKRQSDSILHQNERQLLPQIQLGTALDQKTHIPAVVPPRIALSQTLHLKQQQTQVTVSTSQGNITSATAQLFTTTVLQLRFPVKTATCISNSCGSILSCIIDVHKIQKSGRIFVGTRTFSFHWHLDSWCTF</sequence>
<keyword evidence="3" id="KW-1185">Reference proteome</keyword>
<name>A0A9W9Z7W2_9CNID</name>
<comment type="caution">
    <text evidence="2">The sequence shown here is derived from an EMBL/GenBank/DDBJ whole genome shotgun (WGS) entry which is preliminary data.</text>
</comment>
<protein>
    <submittedName>
        <fullName evidence="2">Uncharacterized protein</fullName>
    </submittedName>
</protein>
<dbReference type="EMBL" id="MU826391">
    <property type="protein sequence ID" value="KAJ7376757.1"/>
    <property type="molecule type" value="Genomic_DNA"/>
</dbReference>
<evidence type="ECO:0000256" key="1">
    <source>
        <dbReference type="SAM" id="MobiDB-lite"/>
    </source>
</evidence>
<proteinExistence type="predicted"/>
<gene>
    <name evidence="2" type="ORF">OS493_032816</name>
</gene>